<protein>
    <submittedName>
        <fullName evidence="1">Uncharacterized protein</fullName>
    </submittedName>
</protein>
<proteinExistence type="predicted"/>
<comment type="caution">
    <text evidence="1">The sequence shown here is derived from an EMBL/GenBank/DDBJ whole genome shotgun (WGS) entry which is preliminary data.</text>
</comment>
<dbReference type="Proteomes" id="UP000535501">
    <property type="component" value="Unassembled WGS sequence"/>
</dbReference>
<evidence type="ECO:0000313" key="2">
    <source>
        <dbReference type="Proteomes" id="UP000535501"/>
    </source>
</evidence>
<reference evidence="1 2" key="1">
    <citation type="submission" date="2020-08" db="EMBL/GenBank/DDBJ databases">
        <title>Genomic Encyclopedia of Type Strains, Phase IV (KMG-IV): sequencing the most valuable type-strain genomes for metagenomic binning, comparative biology and taxonomic classification.</title>
        <authorList>
            <person name="Goeker M."/>
        </authorList>
    </citation>
    <scope>NUCLEOTIDE SEQUENCE [LARGE SCALE GENOMIC DNA]</scope>
    <source>
        <strain evidence="1 2">DSM 102134</strain>
    </source>
</reference>
<dbReference type="InterPro" id="IPR046174">
    <property type="entry name" value="DUF6176"/>
</dbReference>
<dbReference type="AlphaFoldDB" id="A0A7X0DDM7"/>
<evidence type="ECO:0000313" key="1">
    <source>
        <dbReference type="EMBL" id="MBB6180860.1"/>
    </source>
</evidence>
<dbReference type="Pfam" id="PF19673">
    <property type="entry name" value="DUF6176"/>
    <property type="match status" value="1"/>
</dbReference>
<sequence>MKEHLDEVSAALRSENVRHEMWFLGRDTSLYVIGVMDVDDHRASQKVAADSRLKVDDVHREFKKFWDRGSVLRLSINPATAPDFEECELLFEAHS</sequence>
<dbReference type="EMBL" id="JACHEJ010000007">
    <property type="protein sequence ID" value="MBB6180860.1"/>
    <property type="molecule type" value="Genomic_DNA"/>
</dbReference>
<accession>A0A7X0DDM7</accession>
<organism evidence="1 2">
    <name type="scientific">Pseudorhizobium flavum</name>
    <dbReference type="NCBI Taxonomy" id="1335061"/>
    <lineage>
        <taxon>Bacteria</taxon>
        <taxon>Pseudomonadati</taxon>
        <taxon>Pseudomonadota</taxon>
        <taxon>Alphaproteobacteria</taxon>
        <taxon>Hyphomicrobiales</taxon>
        <taxon>Rhizobiaceae</taxon>
        <taxon>Rhizobium/Agrobacterium group</taxon>
        <taxon>Pseudorhizobium</taxon>
    </lineage>
</organism>
<name>A0A7X0DDM7_9HYPH</name>
<gene>
    <name evidence="1" type="ORF">HNQ75_002843</name>
</gene>
<keyword evidence="2" id="KW-1185">Reference proteome</keyword>